<reference evidence="6" key="1">
    <citation type="journal article" date="2023" name="Science">
        <title>Genome structures resolve the early diversification of teleost fishes.</title>
        <authorList>
            <person name="Parey E."/>
            <person name="Louis A."/>
            <person name="Montfort J."/>
            <person name="Bouchez O."/>
            <person name="Roques C."/>
            <person name="Iampietro C."/>
            <person name="Lluch J."/>
            <person name="Castinel A."/>
            <person name="Donnadieu C."/>
            <person name="Desvignes T."/>
            <person name="Floi Bucao C."/>
            <person name="Jouanno E."/>
            <person name="Wen M."/>
            <person name="Mejri S."/>
            <person name="Dirks R."/>
            <person name="Jansen H."/>
            <person name="Henkel C."/>
            <person name="Chen W.J."/>
            <person name="Zahm M."/>
            <person name="Cabau C."/>
            <person name="Klopp C."/>
            <person name="Thompson A.W."/>
            <person name="Robinson-Rechavi M."/>
            <person name="Braasch I."/>
            <person name="Lecointre G."/>
            <person name="Bobe J."/>
            <person name="Postlethwait J.H."/>
            <person name="Berthelot C."/>
            <person name="Roest Crollius H."/>
            <person name="Guiguen Y."/>
        </authorList>
    </citation>
    <scope>NUCLEOTIDE SEQUENCE</scope>
    <source>
        <strain evidence="6">Concon-B</strain>
    </source>
</reference>
<evidence type="ECO:0000256" key="1">
    <source>
        <dbReference type="ARBA" id="ARBA00002403"/>
    </source>
</evidence>
<dbReference type="EMBL" id="JAFJMO010000002">
    <property type="protein sequence ID" value="KAJ8284704.1"/>
    <property type="molecule type" value="Genomic_DNA"/>
</dbReference>
<organism evidence="6 7">
    <name type="scientific">Conger conger</name>
    <name type="common">Conger eel</name>
    <name type="synonym">Muraena conger</name>
    <dbReference type="NCBI Taxonomy" id="82655"/>
    <lineage>
        <taxon>Eukaryota</taxon>
        <taxon>Metazoa</taxon>
        <taxon>Chordata</taxon>
        <taxon>Craniata</taxon>
        <taxon>Vertebrata</taxon>
        <taxon>Euteleostomi</taxon>
        <taxon>Actinopterygii</taxon>
        <taxon>Neopterygii</taxon>
        <taxon>Teleostei</taxon>
        <taxon>Anguilliformes</taxon>
        <taxon>Congridae</taxon>
        <taxon>Conger</taxon>
    </lineage>
</organism>
<evidence type="ECO:0000256" key="4">
    <source>
        <dbReference type="SAM" id="MobiDB-lite"/>
    </source>
</evidence>
<comment type="caution">
    <text evidence="6">The sequence shown here is derived from an EMBL/GenBank/DDBJ whole genome shotgun (WGS) entry which is preliminary data.</text>
</comment>
<feature type="compositionally biased region" description="Basic and acidic residues" evidence="4">
    <location>
        <begin position="145"/>
        <end position="157"/>
    </location>
</feature>
<name>A0A9Q1DZN0_CONCO</name>
<keyword evidence="7" id="KW-1185">Reference proteome</keyword>
<feature type="domain" description="Arginine vasopressin-induced protein 1/transcriptional and immune response regulator" evidence="5">
    <location>
        <begin position="5"/>
        <end position="77"/>
    </location>
</feature>
<evidence type="ECO:0000256" key="2">
    <source>
        <dbReference type="ARBA" id="ARBA00020697"/>
    </source>
</evidence>
<feature type="region of interest" description="Disordered" evidence="4">
    <location>
        <begin position="109"/>
        <end position="187"/>
    </location>
</feature>
<dbReference type="InterPro" id="IPR039579">
    <property type="entry name" value="AVPI1"/>
</dbReference>
<keyword evidence="3" id="KW-0131">Cell cycle</keyword>
<dbReference type="Proteomes" id="UP001152803">
    <property type="component" value="Unassembled WGS sequence"/>
</dbReference>
<dbReference type="PANTHER" id="PTHR14350">
    <property type="entry name" value="ARGININE VASOPRESSIN-INDUCED PROTEIN 1"/>
    <property type="match status" value="1"/>
</dbReference>
<protein>
    <recommendedName>
        <fullName evidence="2">Arginine vasopressin-induced protein 1</fullName>
    </recommendedName>
</protein>
<evidence type="ECO:0000313" key="7">
    <source>
        <dbReference type="Proteomes" id="UP001152803"/>
    </source>
</evidence>
<evidence type="ECO:0000259" key="5">
    <source>
        <dbReference type="Pfam" id="PF15063"/>
    </source>
</evidence>
<dbReference type="Pfam" id="PF15063">
    <property type="entry name" value="TC1"/>
    <property type="match status" value="1"/>
</dbReference>
<sequence>MDDLTPPSTVAGPSQFWRVSERRSRKSGSPNIFRDVNLRQLQRLFQRAGDQDAEQRARLVWGHGEAAELTQALIALRARGRRSRLRVEGARDAQGVKCLQAFGHLRINETSVATSGDEDSEAEPGPFGRPEPTPGAMPGGQGDKPVAEGHKDSERLQKVPVSSLWRPRILSQEKDRNPERYLHRILH</sequence>
<dbReference type="InterPro" id="IPR020282">
    <property type="entry name" value="Avpi1/C8orf4_dom"/>
</dbReference>
<feature type="compositionally biased region" description="Basic and acidic residues" evidence="4">
    <location>
        <begin position="171"/>
        <end position="187"/>
    </location>
</feature>
<evidence type="ECO:0000313" key="6">
    <source>
        <dbReference type="EMBL" id="KAJ8284704.1"/>
    </source>
</evidence>
<dbReference type="OrthoDB" id="9906905at2759"/>
<feature type="compositionally biased region" description="Polar residues" evidence="4">
    <location>
        <begin position="1"/>
        <end position="12"/>
    </location>
</feature>
<feature type="region of interest" description="Disordered" evidence="4">
    <location>
        <begin position="1"/>
        <end position="31"/>
    </location>
</feature>
<dbReference type="AlphaFoldDB" id="A0A9Q1DZN0"/>
<proteinExistence type="predicted"/>
<evidence type="ECO:0000256" key="3">
    <source>
        <dbReference type="ARBA" id="ARBA00023306"/>
    </source>
</evidence>
<comment type="function">
    <text evidence="1">May be involved in MAP kinase activation, epithelial sodium channel (ENaC) down-regulation and cell cycling.</text>
</comment>
<accession>A0A9Q1DZN0</accession>
<gene>
    <name evidence="6" type="ORF">COCON_G00035540</name>
</gene>